<feature type="region of interest" description="Disordered" evidence="1">
    <location>
        <begin position="227"/>
        <end position="251"/>
    </location>
</feature>
<proteinExistence type="predicted"/>
<evidence type="ECO:0000256" key="1">
    <source>
        <dbReference type="SAM" id="MobiDB-lite"/>
    </source>
</evidence>
<organism evidence="2 3">
    <name type="scientific">Puccinia coronata f. sp. avenae</name>
    <dbReference type="NCBI Taxonomy" id="200324"/>
    <lineage>
        <taxon>Eukaryota</taxon>
        <taxon>Fungi</taxon>
        <taxon>Dikarya</taxon>
        <taxon>Basidiomycota</taxon>
        <taxon>Pucciniomycotina</taxon>
        <taxon>Pucciniomycetes</taxon>
        <taxon>Pucciniales</taxon>
        <taxon>Pucciniaceae</taxon>
        <taxon>Puccinia</taxon>
    </lineage>
</organism>
<dbReference type="PANTHER" id="PTHR33266:SF1">
    <property type="entry name" value="F-BOX DOMAIN-CONTAINING PROTEIN"/>
    <property type="match status" value="1"/>
</dbReference>
<dbReference type="PANTHER" id="PTHR33266">
    <property type="entry name" value="CHROMOSOME 15, WHOLE GENOME SHOTGUN SEQUENCE"/>
    <property type="match status" value="1"/>
</dbReference>
<evidence type="ECO:0000313" key="2">
    <source>
        <dbReference type="EMBL" id="PLW23786.1"/>
    </source>
</evidence>
<protein>
    <submittedName>
        <fullName evidence="2">Uncharacterized protein</fullName>
    </submittedName>
</protein>
<dbReference type="EMBL" id="PGCI01000624">
    <property type="protein sequence ID" value="PLW23786.1"/>
    <property type="molecule type" value="Genomic_DNA"/>
</dbReference>
<reference evidence="2 3" key="1">
    <citation type="submission" date="2017-11" db="EMBL/GenBank/DDBJ databases">
        <title>De novo assembly and phasing of dikaryotic genomes from two isolates of Puccinia coronata f. sp. avenae, the causal agent of oat crown rust.</title>
        <authorList>
            <person name="Miller M.E."/>
            <person name="Zhang Y."/>
            <person name="Omidvar V."/>
            <person name="Sperschneider J."/>
            <person name="Schwessinger B."/>
            <person name="Raley C."/>
            <person name="Palmer J.M."/>
            <person name="Garnica D."/>
            <person name="Upadhyaya N."/>
            <person name="Rathjen J."/>
            <person name="Taylor J.M."/>
            <person name="Park R.F."/>
            <person name="Dodds P.N."/>
            <person name="Hirsch C.D."/>
            <person name="Kianian S.F."/>
            <person name="Figueroa M."/>
        </authorList>
    </citation>
    <scope>NUCLEOTIDE SEQUENCE [LARGE SCALE GENOMIC DNA]</scope>
    <source>
        <strain evidence="2">12SD80</strain>
    </source>
</reference>
<accession>A0A2N5TE63</accession>
<sequence>MALFTSTQNLLHHTLLIAITSAQDEDKLVECIKALTVFVLQGLDAAAGAGELASRIILFCAMQRALASAHKFSFDYGHPVRLVDFLKALTGVEAKDLDLGITDADKKRDLLDNGMIFWNHFSLIKYSPSSKDLLKFMYRSMAAQCKQNQAGFDQIFTIYLKRESESADLEERNISFGGVQVKNRQSAIDLVKENYKWTDRFAKVKLLEENPYLVLFMDLHGIRPEDKDSNNTRTGISTLPSLDTISTRSSSERTDHRRASLVFHGFDHFHCLSQPVTDALKALIDTEPDFVKLNTTESGKLYSRTINPCLYSTE</sequence>
<evidence type="ECO:0000313" key="3">
    <source>
        <dbReference type="Proteomes" id="UP000235392"/>
    </source>
</evidence>
<dbReference type="Proteomes" id="UP000235392">
    <property type="component" value="Unassembled WGS sequence"/>
</dbReference>
<name>A0A2N5TE63_9BASI</name>
<feature type="compositionally biased region" description="Polar residues" evidence="1">
    <location>
        <begin position="231"/>
        <end position="249"/>
    </location>
</feature>
<dbReference type="AlphaFoldDB" id="A0A2N5TE63"/>
<comment type="caution">
    <text evidence="2">The sequence shown here is derived from an EMBL/GenBank/DDBJ whole genome shotgun (WGS) entry which is preliminary data.</text>
</comment>
<gene>
    <name evidence="2" type="ORF">PCASD_08750</name>
</gene>